<sequence length="406" mass="42608">MDLLIAAAARALASGDPLAALNRVALRDDPPALALRGIAMAQLGDLGRATALLRRAARGFGPGQPIARARCAVAEAEIAFVSRDLAWPEAALEAARATLEARGDQSNAAHARTLQARRQLLVGRIGEAERTLAGLDPASLPAASRAACELVAAGIALRRIDTKAARVALDRAGIAAREARIPALVAEVEAAARALDTPSARLIAGGRERPLLLEDVENLLASEALIIDACRHGIRAGDVTLSLATRPVLFALARALAEAWPADAARRTLLQRAFGARHVDESHRARLRVEIGRLRAALGNLAKITATKNGFALKLHHQRAVVVLAPPVENRHAGLLALLADGEAWSSSALAIALGASSRTVQRALDTLARAGKVQSFGRARSRRWTVPSVPGFPTVLLLPGPLPSD</sequence>
<dbReference type="RefSeq" id="WP_163042618.1">
    <property type="nucleotide sequence ID" value="NZ_JAAAMJ010000001.1"/>
</dbReference>
<evidence type="ECO:0000313" key="2">
    <source>
        <dbReference type="Proteomes" id="UP000476332"/>
    </source>
</evidence>
<dbReference type="Proteomes" id="UP000476332">
    <property type="component" value="Unassembled WGS sequence"/>
</dbReference>
<evidence type="ECO:0000313" key="1">
    <source>
        <dbReference type="EMBL" id="NDV85932.1"/>
    </source>
</evidence>
<dbReference type="InterPro" id="IPR036390">
    <property type="entry name" value="WH_DNA-bd_sf"/>
</dbReference>
<protein>
    <submittedName>
        <fullName evidence="1">Helix-turn-helix domain-containing protein</fullName>
    </submittedName>
</protein>
<dbReference type="EMBL" id="JAAAMJ010000001">
    <property type="protein sequence ID" value="NDV85932.1"/>
    <property type="molecule type" value="Genomic_DNA"/>
</dbReference>
<gene>
    <name evidence="1" type="ORF">GTW51_04360</name>
</gene>
<proteinExistence type="predicted"/>
<reference evidence="1 2" key="1">
    <citation type="submission" date="2020-01" db="EMBL/GenBank/DDBJ databases">
        <title>Genomes of bacteria type strains.</title>
        <authorList>
            <person name="Chen J."/>
            <person name="Zhu S."/>
            <person name="Chen J."/>
        </authorList>
    </citation>
    <scope>NUCLEOTIDE SEQUENCE [LARGE SCALE GENOMIC DNA]</scope>
    <source>
        <strain evidence="1 2">KCTC 52919</strain>
    </source>
</reference>
<dbReference type="SUPFAM" id="SSF46785">
    <property type="entry name" value="Winged helix' DNA-binding domain"/>
    <property type="match status" value="1"/>
</dbReference>
<organism evidence="1 2">
    <name type="scientific">Aurantimonas aggregata</name>
    <dbReference type="NCBI Taxonomy" id="2047720"/>
    <lineage>
        <taxon>Bacteria</taxon>
        <taxon>Pseudomonadati</taxon>
        <taxon>Pseudomonadota</taxon>
        <taxon>Alphaproteobacteria</taxon>
        <taxon>Hyphomicrobiales</taxon>
        <taxon>Aurantimonadaceae</taxon>
        <taxon>Aurantimonas</taxon>
    </lineage>
</organism>
<dbReference type="Gene3D" id="1.10.10.10">
    <property type="entry name" value="Winged helix-like DNA-binding domain superfamily/Winged helix DNA-binding domain"/>
    <property type="match status" value="1"/>
</dbReference>
<keyword evidence="2" id="KW-1185">Reference proteome</keyword>
<accession>A0A6L9MED0</accession>
<comment type="caution">
    <text evidence="1">The sequence shown here is derived from an EMBL/GenBank/DDBJ whole genome shotgun (WGS) entry which is preliminary data.</text>
</comment>
<name>A0A6L9MED0_9HYPH</name>
<dbReference type="AlphaFoldDB" id="A0A6L9MED0"/>
<dbReference type="InterPro" id="IPR036388">
    <property type="entry name" value="WH-like_DNA-bd_sf"/>
</dbReference>